<dbReference type="PRINTS" id="PR00778">
    <property type="entry name" value="HTHARSR"/>
</dbReference>
<dbReference type="Proteomes" id="UP000824136">
    <property type="component" value="Unassembled WGS sequence"/>
</dbReference>
<dbReference type="PANTHER" id="PTHR33154">
    <property type="entry name" value="TRANSCRIPTIONAL REGULATOR, ARSR FAMILY"/>
    <property type="match status" value="1"/>
</dbReference>
<dbReference type="InterPro" id="IPR051081">
    <property type="entry name" value="HTH_MetalResp_TranReg"/>
</dbReference>
<dbReference type="Gene3D" id="1.10.10.10">
    <property type="entry name" value="Winged helix-like DNA-binding domain superfamily/Winged helix DNA-binding domain"/>
    <property type="match status" value="1"/>
</dbReference>
<reference evidence="5" key="2">
    <citation type="journal article" date="2021" name="PeerJ">
        <title>Extensive microbial diversity within the chicken gut microbiome revealed by metagenomics and culture.</title>
        <authorList>
            <person name="Gilroy R."/>
            <person name="Ravi A."/>
            <person name="Getino M."/>
            <person name="Pursley I."/>
            <person name="Horton D.L."/>
            <person name="Alikhan N.F."/>
            <person name="Baker D."/>
            <person name="Gharbi K."/>
            <person name="Hall N."/>
            <person name="Watson M."/>
            <person name="Adriaenssens E.M."/>
            <person name="Foster-Nyarko E."/>
            <person name="Jarju S."/>
            <person name="Secka A."/>
            <person name="Antonio M."/>
            <person name="Oren A."/>
            <person name="Chaudhuri R.R."/>
            <person name="La Ragione R."/>
            <person name="Hildebrand F."/>
            <person name="Pallen M.J."/>
        </authorList>
    </citation>
    <scope>NUCLEOTIDE SEQUENCE</scope>
    <source>
        <strain evidence="5">CHK33-4379</strain>
    </source>
</reference>
<sequence length="189" mass="22400">MTETEAIRLFKCLSDKSRLQILKSLVIEDMYVERLAERLGISAPTVSFHLKKLTEAGAVTSYKSQYYMMYSLRKEIFETSILEILQEKSDESEVQAQRDAEYRQKVIDAFFEYGKLKSIPAQKKKERIVLEVIAEAFEFDRIYSEREVNILIADFYDDFCTIRRDMISERLLDRDGTKYWRAQPKCREK</sequence>
<dbReference type="InterPro" id="IPR011991">
    <property type="entry name" value="ArsR-like_HTH"/>
</dbReference>
<evidence type="ECO:0000256" key="1">
    <source>
        <dbReference type="ARBA" id="ARBA00023015"/>
    </source>
</evidence>
<dbReference type="CDD" id="cd00090">
    <property type="entry name" value="HTH_ARSR"/>
    <property type="match status" value="1"/>
</dbReference>
<dbReference type="NCBIfam" id="NF033788">
    <property type="entry name" value="HTH_metalloreg"/>
    <property type="match status" value="1"/>
</dbReference>
<evidence type="ECO:0000259" key="4">
    <source>
        <dbReference type="PROSITE" id="PS50987"/>
    </source>
</evidence>
<dbReference type="InterPro" id="IPR036388">
    <property type="entry name" value="WH-like_DNA-bd_sf"/>
</dbReference>
<dbReference type="Pfam" id="PF09860">
    <property type="entry name" value="DUF2087"/>
    <property type="match status" value="1"/>
</dbReference>
<dbReference type="AlphaFoldDB" id="A0A9D1GU42"/>
<proteinExistence type="predicted"/>
<gene>
    <name evidence="5" type="ORF">IAC39_07335</name>
</gene>
<name>A0A9D1GU42_9FIRM</name>
<reference evidence="5" key="1">
    <citation type="submission" date="2020-10" db="EMBL/GenBank/DDBJ databases">
        <authorList>
            <person name="Gilroy R."/>
        </authorList>
    </citation>
    <scope>NUCLEOTIDE SEQUENCE</scope>
    <source>
        <strain evidence="5">CHK33-4379</strain>
    </source>
</reference>
<accession>A0A9D1GU42</accession>
<dbReference type="EMBL" id="DVLL01000023">
    <property type="protein sequence ID" value="HIT59503.1"/>
    <property type="molecule type" value="Genomic_DNA"/>
</dbReference>
<dbReference type="SUPFAM" id="SSF46785">
    <property type="entry name" value="Winged helix' DNA-binding domain"/>
    <property type="match status" value="1"/>
</dbReference>
<dbReference type="PANTHER" id="PTHR33154:SF35">
    <property type="entry name" value="TRANSCRIPTIONAL REGULATOR, ARSR FAMILY"/>
    <property type="match status" value="1"/>
</dbReference>
<feature type="domain" description="HTH arsR-type" evidence="4">
    <location>
        <begin position="1"/>
        <end position="92"/>
    </location>
</feature>
<keyword evidence="3" id="KW-0804">Transcription</keyword>
<keyword evidence="2" id="KW-0238">DNA-binding</keyword>
<dbReference type="InterPro" id="IPR036390">
    <property type="entry name" value="WH_DNA-bd_sf"/>
</dbReference>
<dbReference type="GO" id="GO:0003677">
    <property type="term" value="F:DNA binding"/>
    <property type="evidence" value="ECO:0007669"/>
    <property type="project" value="UniProtKB-KW"/>
</dbReference>
<protein>
    <submittedName>
        <fullName evidence="5">Metalloregulator ArsR/SmtB family transcription factor</fullName>
    </submittedName>
</protein>
<comment type="caution">
    <text evidence="5">The sequence shown here is derived from an EMBL/GenBank/DDBJ whole genome shotgun (WGS) entry which is preliminary data.</text>
</comment>
<dbReference type="PROSITE" id="PS50987">
    <property type="entry name" value="HTH_ARSR_2"/>
    <property type="match status" value="1"/>
</dbReference>
<dbReference type="InterPro" id="IPR001845">
    <property type="entry name" value="HTH_ArsR_DNA-bd_dom"/>
</dbReference>
<dbReference type="SMART" id="SM00418">
    <property type="entry name" value="HTH_ARSR"/>
    <property type="match status" value="1"/>
</dbReference>
<organism evidence="5 6">
    <name type="scientific">Candidatus Faeciplasma pullistercoris</name>
    <dbReference type="NCBI Taxonomy" id="2840800"/>
    <lineage>
        <taxon>Bacteria</taxon>
        <taxon>Bacillati</taxon>
        <taxon>Bacillota</taxon>
        <taxon>Clostridia</taxon>
        <taxon>Eubacteriales</taxon>
        <taxon>Oscillospiraceae</taxon>
        <taxon>Oscillospiraceae incertae sedis</taxon>
        <taxon>Candidatus Faeciplasma</taxon>
    </lineage>
</organism>
<dbReference type="GO" id="GO:0003700">
    <property type="term" value="F:DNA-binding transcription factor activity"/>
    <property type="evidence" value="ECO:0007669"/>
    <property type="project" value="InterPro"/>
</dbReference>
<evidence type="ECO:0000256" key="3">
    <source>
        <dbReference type="ARBA" id="ARBA00023163"/>
    </source>
</evidence>
<dbReference type="Pfam" id="PF01022">
    <property type="entry name" value="HTH_5"/>
    <property type="match status" value="1"/>
</dbReference>
<dbReference type="InterPro" id="IPR018656">
    <property type="entry name" value="DUF2087"/>
</dbReference>
<keyword evidence="1" id="KW-0805">Transcription regulation</keyword>
<evidence type="ECO:0000256" key="2">
    <source>
        <dbReference type="ARBA" id="ARBA00023125"/>
    </source>
</evidence>
<evidence type="ECO:0000313" key="6">
    <source>
        <dbReference type="Proteomes" id="UP000824136"/>
    </source>
</evidence>
<evidence type="ECO:0000313" key="5">
    <source>
        <dbReference type="EMBL" id="HIT59503.1"/>
    </source>
</evidence>